<dbReference type="EMBL" id="JAOWLA010000008">
    <property type="protein sequence ID" value="MCV2865001.1"/>
    <property type="molecule type" value="Genomic_DNA"/>
</dbReference>
<protein>
    <submittedName>
        <fullName evidence="1">Threonine/serine dehydratase</fullName>
    </submittedName>
</protein>
<evidence type="ECO:0000313" key="1">
    <source>
        <dbReference type="EMBL" id="MCV2865001.1"/>
    </source>
</evidence>
<keyword evidence="2" id="KW-1185">Reference proteome</keyword>
<dbReference type="InterPro" id="IPR036052">
    <property type="entry name" value="TrpB-like_PALP_sf"/>
</dbReference>
<proteinExistence type="predicted"/>
<feature type="non-terminal residue" evidence="1">
    <location>
        <position position="44"/>
    </location>
</feature>
<dbReference type="SUPFAM" id="SSF53686">
    <property type="entry name" value="Tryptophan synthase beta subunit-like PLP-dependent enzymes"/>
    <property type="match status" value="1"/>
</dbReference>
<reference evidence="1 2" key="1">
    <citation type="submission" date="2022-10" db="EMBL/GenBank/DDBJ databases">
        <title>Defluviimonas sp. nov., isolated from ocean surface water.</title>
        <authorList>
            <person name="He W."/>
            <person name="Wang L."/>
            <person name="Zhang D.-F."/>
        </authorList>
    </citation>
    <scope>NUCLEOTIDE SEQUENCE [LARGE SCALE GENOMIC DNA]</scope>
    <source>
        <strain evidence="1 2">WL0075</strain>
    </source>
</reference>
<dbReference type="Proteomes" id="UP001652503">
    <property type="component" value="Unassembled WGS sequence"/>
</dbReference>
<comment type="caution">
    <text evidence="1">The sequence shown here is derived from an EMBL/GenBank/DDBJ whole genome shotgun (WGS) entry which is preliminary data.</text>
</comment>
<organism evidence="1 2">
    <name type="scientific">Albidovulum sediminicola</name>
    <dbReference type="NCBI Taxonomy" id="2984331"/>
    <lineage>
        <taxon>Bacteria</taxon>
        <taxon>Pseudomonadati</taxon>
        <taxon>Pseudomonadota</taxon>
        <taxon>Alphaproteobacteria</taxon>
        <taxon>Rhodobacterales</taxon>
        <taxon>Paracoccaceae</taxon>
        <taxon>Albidovulum</taxon>
    </lineage>
</organism>
<name>A0ABT2Z1K5_9RHOB</name>
<accession>A0ABT2Z1K5</accession>
<dbReference type="Gene3D" id="3.40.50.1100">
    <property type="match status" value="1"/>
</dbReference>
<evidence type="ECO:0000313" key="2">
    <source>
        <dbReference type="Proteomes" id="UP001652503"/>
    </source>
</evidence>
<gene>
    <name evidence="1" type="ORF">OE647_09650</name>
</gene>
<sequence>MHIPSYEDMLLAHDRIVPHIRRTPVRTSDYLNELAGCQLFFKCE</sequence>